<evidence type="ECO:0000313" key="4">
    <source>
        <dbReference type="Proteomes" id="UP000298663"/>
    </source>
</evidence>
<gene>
    <name evidence="3" type="ORF">L596_026149</name>
</gene>
<evidence type="ECO:0000313" key="3">
    <source>
        <dbReference type="EMBL" id="TKR62153.1"/>
    </source>
</evidence>
<accession>A0A4U5M1H4</accession>
<protein>
    <recommendedName>
        <fullName evidence="2">RNase NYN domain-containing protein</fullName>
    </recommendedName>
</protein>
<dbReference type="InterPro" id="IPR021869">
    <property type="entry name" value="RNase_Zc3h12_NYN"/>
</dbReference>
<dbReference type="Pfam" id="PF11977">
    <property type="entry name" value="RNase_Zc3h12a"/>
    <property type="match status" value="1"/>
</dbReference>
<feature type="region of interest" description="Disordered" evidence="1">
    <location>
        <begin position="419"/>
        <end position="441"/>
    </location>
</feature>
<reference evidence="3 4" key="1">
    <citation type="journal article" date="2015" name="Genome Biol.">
        <title>Comparative genomics of Steinernema reveals deeply conserved gene regulatory networks.</title>
        <authorList>
            <person name="Dillman A.R."/>
            <person name="Macchietto M."/>
            <person name="Porter C.F."/>
            <person name="Rogers A."/>
            <person name="Williams B."/>
            <person name="Antoshechkin I."/>
            <person name="Lee M.M."/>
            <person name="Goodwin Z."/>
            <person name="Lu X."/>
            <person name="Lewis E.E."/>
            <person name="Goodrich-Blair H."/>
            <person name="Stock S.P."/>
            <person name="Adams B.J."/>
            <person name="Sternberg P.W."/>
            <person name="Mortazavi A."/>
        </authorList>
    </citation>
    <scope>NUCLEOTIDE SEQUENCE [LARGE SCALE GENOMIC DNA]</scope>
    <source>
        <strain evidence="3 4">ALL</strain>
    </source>
</reference>
<comment type="caution">
    <text evidence="3">The sequence shown here is derived from an EMBL/GenBank/DDBJ whole genome shotgun (WGS) entry which is preliminary data.</text>
</comment>
<feature type="domain" description="RNase NYN" evidence="2">
    <location>
        <begin position="30"/>
        <end position="186"/>
    </location>
</feature>
<organism evidence="3 4">
    <name type="scientific">Steinernema carpocapsae</name>
    <name type="common">Entomopathogenic nematode</name>
    <dbReference type="NCBI Taxonomy" id="34508"/>
    <lineage>
        <taxon>Eukaryota</taxon>
        <taxon>Metazoa</taxon>
        <taxon>Ecdysozoa</taxon>
        <taxon>Nematoda</taxon>
        <taxon>Chromadorea</taxon>
        <taxon>Rhabditida</taxon>
        <taxon>Tylenchina</taxon>
        <taxon>Panagrolaimomorpha</taxon>
        <taxon>Strongyloidoidea</taxon>
        <taxon>Steinernematidae</taxon>
        <taxon>Steinernema</taxon>
    </lineage>
</organism>
<dbReference type="EMBL" id="AZBU02000010">
    <property type="protein sequence ID" value="TKR62153.1"/>
    <property type="molecule type" value="Genomic_DNA"/>
</dbReference>
<evidence type="ECO:0000259" key="2">
    <source>
        <dbReference type="Pfam" id="PF11977"/>
    </source>
</evidence>
<name>A0A4U5M1H4_STECR</name>
<dbReference type="GO" id="GO:0005634">
    <property type="term" value="C:nucleus"/>
    <property type="evidence" value="ECO:0007669"/>
    <property type="project" value="TreeGrafter"/>
</dbReference>
<proteinExistence type="predicted"/>
<keyword evidence="4" id="KW-1185">Reference proteome</keyword>
<dbReference type="Proteomes" id="UP000298663">
    <property type="component" value="Unassembled WGS sequence"/>
</dbReference>
<dbReference type="GO" id="GO:0036464">
    <property type="term" value="C:cytoplasmic ribonucleoprotein granule"/>
    <property type="evidence" value="ECO:0007669"/>
    <property type="project" value="TreeGrafter"/>
</dbReference>
<dbReference type="Gene3D" id="3.40.50.11980">
    <property type="match status" value="1"/>
</dbReference>
<sequence length="539" mass="62054">MIGYDWDGGHPLSVDDHNCRIHDRVPHRLLRPIYVNAVEVGYAHLVGDAEEPIDEGRRLSVRGVALALWYFICRGHQAIGILPYCFKKYVDKSDNWTVLMEMYRMNLIEFTPGFGPEKYSEVNRIIAYRARSMGGCMVARSQMHGVVEDHPILDKTVERRLLMPSFNGDDIIFPIDGPLGRSGVTFRQTVVCSLGEVDWPRVAVGQMILKDQRIWLRRLSVLFPENERWNVMSHMVSLHQSEVTLVEPPDGYPSVDKTIHRIHPPETNPVENPGFSSQRFKRGNFPRGRFNAFNYDTTDTISKEKDYEGLFFPSYVTKQRISHMKLTEKELELEYLLDREGDQCDFECDCCSASNAFEHKIQSRLSECSDCGTAVCSCEEQQENAEIAAHHEMSDVLEEIMKDKELDHIGGLSSIYQFKSQAPPKPEAEKATLSSKAPTDAEKAAQLRSLVEMKAGRDAERRKKAKTRLSDEELWKHYRSEFRKQWKAAHPSEKPGSRDLFEYLEAKAKKCRVQGNPECAVIEHLCRQQKRRRERRSEI</sequence>
<dbReference type="PANTHER" id="PTHR12876:SF40">
    <property type="entry name" value="RNASE NYN DOMAIN-CONTAINING PROTEIN"/>
    <property type="match status" value="1"/>
</dbReference>
<dbReference type="InterPro" id="IPR051101">
    <property type="entry name" value="ZC3H12/N4BP1_RNase_Reg"/>
</dbReference>
<dbReference type="GO" id="GO:0003729">
    <property type="term" value="F:mRNA binding"/>
    <property type="evidence" value="ECO:0007669"/>
    <property type="project" value="TreeGrafter"/>
</dbReference>
<dbReference type="PANTHER" id="PTHR12876">
    <property type="entry name" value="N4BP1-RELATED"/>
    <property type="match status" value="1"/>
</dbReference>
<evidence type="ECO:0000256" key="1">
    <source>
        <dbReference type="SAM" id="MobiDB-lite"/>
    </source>
</evidence>
<reference evidence="3 4" key="2">
    <citation type="journal article" date="2019" name="G3 (Bethesda)">
        <title>Hybrid Assembly of the Genome of the Entomopathogenic Nematode Steinernema carpocapsae Identifies the X-Chromosome.</title>
        <authorList>
            <person name="Serra L."/>
            <person name="Macchietto M."/>
            <person name="Macias-Munoz A."/>
            <person name="McGill C.J."/>
            <person name="Rodriguez I.M."/>
            <person name="Rodriguez B."/>
            <person name="Murad R."/>
            <person name="Mortazavi A."/>
        </authorList>
    </citation>
    <scope>NUCLEOTIDE SEQUENCE [LARGE SCALE GENOMIC DNA]</scope>
    <source>
        <strain evidence="3 4">ALL</strain>
    </source>
</reference>
<dbReference type="GO" id="GO:0004521">
    <property type="term" value="F:RNA endonuclease activity"/>
    <property type="evidence" value="ECO:0007669"/>
    <property type="project" value="TreeGrafter"/>
</dbReference>
<dbReference type="AlphaFoldDB" id="A0A4U5M1H4"/>
<dbReference type="OrthoDB" id="392925at2759"/>